<keyword evidence="1" id="KW-0812">Transmembrane</keyword>
<accession>A0A0E2Z2C1</accession>
<dbReference type="Proteomes" id="UP000028839">
    <property type="component" value="Unassembled WGS sequence"/>
</dbReference>
<sequence>MSHLPEKNESLWLLILSPTIWTIHFLLCYLTSAIWCAKVAGRYGSLGNARLAIAVYTALALLGIGVTGWHAFRRHRYGTATAPHDFDTPEDRHRFLGFAALLLSGLSGVSVVYVALVAVFMGTCH</sequence>
<comment type="caution">
    <text evidence="2">The sequence shown here is derived from an EMBL/GenBank/DDBJ whole genome shotgun (WGS) entry which is preliminary data.</text>
</comment>
<evidence type="ECO:0000256" key="1">
    <source>
        <dbReference type="SAM" id="Phobius"/>
    </source>
</evidence>
<proteinExistence type="predicted"/>
<feature type="transmembrane region" description="Helical" evidence="1">
    <location>
        <begin position="12"/>
        <end position="37"/>
    </location>
</feature>
<name>A0A0E2Z2C1_9GAMM</name>
<keyword evidence="1" id="KW-0472">Membrane</keyword>
<keyword evidence="1" id="KW-1133">Transmembrane helix</keyword>
<reference evidence="2 3" key="1">
    <citation type="submission" date="2014-07" db="EMBL/GenBank/DDBJ databases">
        <title>Comparative analysis of Nitrosococcus oceani genome inventories of strains from Pacific and Atlantic gyres.</title>
        <authorList>
            <person name="Lim C.K."/>
            <person name="Wang L."/>
            <person name="Sayavedra-Soto L.A."/>
            <person name="Klotz M.G."/>
        </authorList>
    </citation>
    <scope>NUCLEOTIDE SEQUENCE [LARGE SCALE GENOMIC DNA]</scope>
    <source>
        <strain evidence="2 3">C-27</strain>
    </source>
</reference>
<dbReference type="AlphaFoldDB" id="A0A0E2Z2C1"/>
<evidence type="ECO:0000313" key="2">
    <source>
        <dbReference type="EMBL" id="KFI19351.1"/>
    </source>
</evidence>
<feature type="transmembrane region" description="Helical" evidence="1">
    <location>
        <begin position="49"/>
        <end position="72"/>
    </location>
</feature>
<evidence type="ECO:0000313" key="3">
    <source>
        <dbReference type="Proteomes" id="UP000028839"/>
    </source>
</evidence>
<dbReference type="EMBL" id="JPGN01000055">
    <property type="protein sequence ID" value="KFI19351.1"/>
    <property type="molecule type" value="Genomic_DNA"/>
</dbReference>
<gene>
    <name evidence="2" type="ORF">IB75_09375</name>
</gene>
<dbReference type="HOGENOM" id="CLU_1990305_0_0_6"/>
<organism evidence="2 3">
    <name type="scientific">Nitrosococcus oceani C-27</name>
    <dbReference type="NCBI Taxonomy" id="314279"/>
    <lineage>
        <taxon>Bacteria</taxon>
        <taxon>Pseudomonadati</taxon>
        <taxon>Pseudomonadota</taxon>
        <taxon>Gammaproteobacteria</taxon>
        <taxon>Chromatiales</taxon>
        <taxon>Chromatiaceae</taxon>
        <taxon>Nitrosococcus</taxon>
    </lineage>
</organism>
<protein>
    <submittedName>
        <fullName evidence="2">Membrane protein</fullName>
    </submittedName>
</protein>
<dbReference type="OrthoDB" id="278870at2"/>
<feature type="transmembrane region" description="Helical" evidence="1">
    <location>
        <begin position="95"/>
        <end position="121"/>
    </location>
</feature>